<evidence type="ECO:0000313" key="3">
    <source>
        <dbReference type="EMBL" id="KIY69700.1"/>
    </source>
</evidence>
<dbReference type="PANTHER" id="PTHR10334">
    <property type="entry name" value="CYSTEINE-RICH SECRETORY PROTEIN-RELATED"/>
    <property type="match status" value="1"/>
</dbReference>
<dbReference type="AlphaFoldDB" id="A0A0D7BHQ4"/>
<gene>
    <name evidence="3" type="ORF">CYLTODRAFT_452327</name>
</gene>
<reference evidence="3 4" key="1">
    <citation type="journal article" date="2015" name="Fungal Genet. Biol.">
        <title>Evolution of novel wood decay mechanisms in Agaricales revealed by the genome sequences of Fistulina hepatica and Cylindrobasidium torrendii.</title>
        <authorList>
            <person name="Floudas D."/>
            <person name="Held B.W."/>
            <person name="Riley R."/>
            <person name="Nagy L.G."/>
            <person name="Koehler G."/>
            <person name="Ransdell A.S."/>
            <person name="Younus H."/>
            <person name="Chow J."/>
            <person name="Chiniquy J."/>
            <person name="Lipzen A."/>
            <person name="Tritt A."/>
            <person name="Sun H."/>
            <person name="Haridas S."/>
            <person name="LaButti K."/>
            <person name="Ohm R.A."/>
            <person name="Kues U."/>
            <person name="Blanchette R.A."/>
            <person name="Grigoriev I.V."/>
            <person name="Minto R.E."/>
            <person name="Hibbett D.S."/>
        </authorList>
    </citation>
    <scope>NUCLEOTIDE SEQUENCE [LARGE SCALE GENOMIC DNA]</scope>
    <source>
        <strain evidence="3 4">FP15055 ss-10</strain>
    </source>
</reference>
<dbReference type="InterPro" id="IPR035940">
    <property type="entry name" value="CAP_sf"/>
</dbReference>
<dbReference type="SUPFAM" id="SSF55797">
    <property type="entry name" value="PR-1-like"/>
    <property type="match status" value="1"/>
</dbReference>
<feature type="domain" description="SCP" evidence="2">
    <location>
        <begin position="33"/>
        <end position="168"/>
    </location>
</feature>
<organism evidence="3 4">
    <name type="scientific">Cylindrobasidium torrendii FP15055 ss-10</name>
    <dbReference type="NCBI Taxonomy" id="1314674"/>
    <lineage>
        <taxon>Eukaryota</taxon>
        <taxon>Fungi</taxon>
        <taxon>Dikarya</taxon>
        <taxon>Basidiomycota</taxon>
        <taxon>Agaricomycotina</taxon>
        <taxon>Agaricomycetes</taxon>
        <taxon>Agaricomycetidae</taxon>
        <taxon>Agaricales</taxon>
        <taxon>Marasmiineae</taxon>
        <taxon>Physalacriaceae</taxon>
        <taxon>Cylindrobasidium</taxon>
    </lineage>
</organism>
<dbReference type="OrthoDB" id="337038at2759"/>
<dbReference type="PRINTS" id="PR00837">
    <property type="entry name" value="V5TPXLIKE"/>
</dbReference>
<keyword evidence="1" id="KW-0732">Signal</keyword>
<name>A0A0D7BHQ4_9AGAR</name>
<proteinExistence type="predicted"/>
<dbReference type="SMART" id="SM00198">
    <property type="entry name" value="SCP"/>
    <property type="match status" value="1"/>
</dbReference>
<evidence type="ECO:0000313" key="4">
    <source>
        <dbReference type="Proteomes" id="UP000054007"/>
    </source>
</evidence>
<dbReference type="Pfam" id="PF00188">
    <property type="entry name" value="CAP"/>
    <property type="match status" value="1"/>
</dbReference>
<dbReference type="Proteomes" id="UP000054007">
    <property type="component" value="Unassembled WGS sequence"/>
</dbReference>
<evidence type="ECO:0000256" key="1">
    <source>
        <dbReference type="SAM" id="SignalP"/>
    </source>
</evidence>
<dbReference type="InterPro" id="IPR001283">
    <property type="entry name" value="CRISP-related"/>
</dbReference>
<dbReference type="STRING" id="1314674.A0A0D7BHQ4"/>
<sequence>MISLAHRLFSVLFLFIALASAHRRGLSPREDWLDQIQFTATHNSIRASHGANALSWSDTLAQAAENWAQACDFQYASGTLDDGTAYGQNVMATTGSVSAVEAVNAFANDRESAQLDPETFTHFTQLVWKGTTEVGCARYTKCSDVFDSTAASTTLVACFYSPPGNIIGQISDNVEL</sequence>
<dbReference type="InterPro" id="IPR014044">
    <property type="entry name" value="CAP_dom"/>
</dbReference>
<keyword evidence="4" id="KW-1185">Reference proteome</keyword>
<feature type="chain" id="PRO_5002316990" evidence="1">
    <location>
        <begin position="22"/>
        <end position="176"/>
    </location>
</feature>
<dbReference type="Gene3D" id="3.40.33.10">
    <property type="entry name" value="CAP"/>
    <property type="match status" value="1"/>
</dbReference>
<evidence type="ECO:0000259" key="2">
    <source>
        <dbReference type="SMART" id="SM00198"/>
    </source>
</evidence>
<accession>A0A0D7BHQ4</accession>
<protein>
    <submittedName>
        <fullName evidence="3">PR-1-like protein</fullName>
    </submittedName>
</protein>
<dbReference type="EMBL" id="KN880479">
    <property type="protein sequence ID" value="KIY69700.1"/>
    <property type="molecule type" value="Genomic_DNA"/>
</dbReference>
<feature type="signal peptide" evidence="1">
    <location>
        <begin position="1"/>
        <end position="21"/>
    </location>
</feature>